<dbReference type="Proteomes" id="UP001152049">
    <property type="component" value="Unassembled WGS sequence"/>
</dbReference>
<feature type="region of interest" description="Disordered" evidence="1">
    <location>
        <begin position="1"/>
        <end position="33"/>
    </location>
</feature>
<dbReference type="EMBL" id="JAOQAZ010000018">
    <property type="protein sequence ID" value="KAJ4256742.1"/>
    <property type="molecule type" value="Genomic_DNA"/>
</dbReference>
<evidence type="ECO:0000313" key="3">
    <source>
        <dbReference type="Proteomes" id="UP001152049"/>
    </source>
</evidence>
<reference evidence="2" key="1">
    <citation type="submission" date="2022-09" db="EMBL/GenBank/DDBJ databases">
        <title>Fusarium specimens isolated from Avocado Roots.</title>
        <authorList>
            <person name="Stajich J."/>
            <person name="Roper C."/>
            <person name="Heimlech-Rivalta G."/>
        </authorList>
    </citation>
    <scope>NUCLEOTIDE SEQUENCE</scope>
    <source>
        <strain evidence="2">CF00136</strain>
    </source>
</reference>
<feature type="compositionally biased region" description="Basic and acidic residues" evidence="1">
    <location>
        <begin position="1"/>
        <end position="22"/>
    </location>
</feature>
<comment type="caution">
    <text evidence="2">The sequence shown here is derived from an EMBL/GenBank/DDBJ whole genome shotgun (WGS) entry which is preliminary data.</text>
</comment>
<sequence>MAMRAREEHHDTGGRKNRSAREPKRKSLSSSHNDINDIFSDQICRDLDDIFDCRRPIVSLRGTPRVHMSGATNDTSLEDIREMLEPIANDIASIKKYMALFRQNIASIRQDIASIKKDSSSPPNSSSAYAPRSGQTDSPARFDLKPIPPFDGGTEFLEGFPSMAPMTPMAPMPHYAAVHAGYGKPTYSRQTGDITHKNCQRLNFSP</sequence>
<feature type="region of interest" description="Disordered" evidence="1">
    <location>
        <begin position="115"/>
        <end position="145"/>
    </location>
</feature>
<keyword evidence="3" id="KW-1185">Reference proteome</keyword>
<organism evidence="2 3">
    <name type="scientific">Fusarium torreyae</name>
    <dbReference type="NCBI Taxonomy" id="1237075"/>
    <lineage>
        <taxon>Eukaryota</taxon>
        <taxon>Fungi</taxon>
        <taxon>Dikarya</taxon>
        <taxon>Ascomycota</taxon>
        <taxon>Pezizomycotina</taxon>
        <taxon>Sordariomycetes</taxon>
        <taxon>Hypocreomycetidae</taxon>
        <taxon>Hypocreales</taxon>
        <taxon>Nectriaceae</taxon>
        <taxon>Fusarium</taxon>
    </lineage>
</organism>
<accession>A0A9W8VCW4</accession>
<evidence type="ECO:0000313" key="2">
    <source>
        <dbReference type="EMBL" id="KAJ4256742.1"/>
    </source>
</evidence>
<proteinExistence type="predicted"/>
<dbReference type="AlphaFoldDB" id="A0A9W8VCW4"/>
<gene>
    <name evidence="2" type="ORF">NW762_008838</name>
</gene>
<evidence type="ECO:0000256" key="1">
    <source>
        <dbReference type="SAM" id="MobiDB-lite"/>
    </source>
</evidence>
<feature type="compositionally biased region" description="Low complexity" evidence="1">
    <location>
        <begin position="120"/>
        <end position="133"/>
    </location>
</feature>
<protein>
    <submittedName>
        <fullName evidence="2">Uncharacterized protein</fullName>
    </submittedName>
</protein>
<name>A0A9W8VCW4_9HYPO</name>